<dbReference type="SUPFAM" id="SSF53335">
    <property type="entry name" value="S-adenosyl-L-methionine-dependent methyltransferases"/>
    <property type="match status" value="1"/>
</dbReference>
<dbReference type="PANTHER" id="PTHR14911:SF13">
    <property type="entry name" value="TRNA (GUANINE(6)-N2)-METHYLTRANSFERASE THUMP3"/>
    <property type="match status" value="1"/>
</dbReference>
<dbReference type="AlphaFoldDB" id="A0A9X2I9D5"/>
<keyword evidence="3" id="KW-1185">Reference proteome</keyword>
<dbReference type="Gene3D" id="3.40.50.150">
    <property type="entry name" value="Vaccinia Virus protein VP39"/>
    <property type="match status" value="1"/>
</dbReference>
<dbReference type="Pfam" id="PF01170">
    <property type="entry name" value="UPF0020"/>
    <property type="match status" value="1"/>
</dbReference>
<sequence length="315" mass="35654">MNVIKPMSYLYTYSCHEDERDLCNMEMRSFFGSDTNESIKISKVKIDPSRSPFMKERLDIIYRGRTVEELAKQIDGFKIDESFKVIFVKNPSHSNKEAVRFDMRREIERKIGILIKGEVDLIHPTVLFGIVKVDGEWIFGRYYKSEAVWLQQQNKPHQYSTALSTRVARAVVNIAVPNSTGIKAIDPCCGIGTVLVEALSMGIHIVGRDINPLVLPGTRENIAYFGFHTEVTLGDIKDVTESYDVAIIDMPYNLCSVITSEEKLELIQSARTFSKKVVIVTIEPIDSVIEEAGFEIVDRCVAKKGSFSREIIVCQ</sequence>
<feature type="domain" description="Ribosomal RNA large subunit methyltransferase K/L-like methyltransferase" evidence="1">
    <location>
        <begin position="155"/>
        <end position="253"/>
    </location>
</feature>
<gene>
    <name evidence="2" type="ORF">MF646_16310</name>
</gene>
<evidence type="ECO:0000313" key="2">
    <source>
        <dbReference type="EMBL" id="MCL7748690.1"/>
    </source>
</evidence>
<dbReference type="InterPro" id="IPR029063">
    <property type="entry name" value="SAM-dependent_MTases_sf"/>
</dbReference>
<dbReference type="RefSeq" id="WP_250097577.1">
    <property type="nucleotide sequence ID" value="NZ_JAKRYL010000018.1"/>
</dbReference>
<keyword evidence="2" id="KW-0808">Transferase</keyword>
<proteinExistence type="predicted"/>
<organism evidence="2 3">
    <name type="scientific">Halalkalibacter alkaliphilus</name>
    <dbReference type="NCBI Taxonomy" id="2917993"/>
    <lineage>
        <taxon>Bacteria</taxon>
        <taxon>Bacillati</taxon>
        <taxon>Bacillota</taxon>
        <taxon>Bacilli</taxon>
        <taxon>Bacillales</taxon>
        <taxon>Bacillaceae</taxon>
        <taxon>Halalkalibacter</taxon>
    </lineage>
</organism>
<keyword evidence="2" id="KW-0489">Methyltransferase</keyword>
<dbReference type="EMBL" id="JAKRYL010000018">
    <property type="protein sequence ID" value="MCL7748690.1"/>
    <property type="molecule type" value="Genomic_DNA"/>
</dbReference>
<dbReference type="InterPro" id="IPR000241">
    <property type="entry name" value="RlmKL-like_Mtase"/>
</dbReference>
<evidence type="ECO:0000313" key="3">
    <source>
        <dbReference type="Proteomes" id="UP001139150"/>
    </source>
</evidence>
<accession>A0A9X2I9D5</accession>
<name>A0A9X2I9D5_9BACI</name>
<dbReference type="CDD" id="cd02440">
    <property type="entry name" value="AdoMet_MTases"/>
    <property type="match status" value="1"/>
</dbReference>
<protein>
    <submittedName>
        <fullName evidence="2">RsmD family RNA methyltransferase</fullName>
    </submittedName>
</protein>
<comment type="caution">
    <text evidence="2">The sequence shown here is derived from an EMBL/GenBank/DDBJ whole genome shotgun (WGS) entry which is preliminary data.</text>
</comment>
<evidence type="ECO:0000259" key="1">
    <source>
        <dbReference type="Pfam" id="PF01170"/>
    </source>
</evidence>
<dbReference type="PANTHER" id="PTHR14911">
    <property type="entry name" value="THUMP DOMAIN-CONTAINING"/>
    <property type="match status" value="1"/>
</dbReference>
<reference evidence="2" key="1">
    <citation type="submission" date="2022-02" db="EMBL/GenBank/DDBJ databases">
        <title>Halalkalibacter sp. nov. isolated from Lonar Lake, India.</title>
        <authorList>
            <person name="Joshi A."/>
            <person name="Thite S."/>
            <person name="Lodha T."/>
        </authorList>
    </citation>
    <scope>NUCLEOTIDE SEQUENCE</scope>
    <source>
        <strain evidence="2">MEB205</strain>
    </source>
</reference>
<dbReference type="GO" id="GO:0030488">
    <property type="term" value="P:tRNA methylation"/>
    <property type="evidence" value="ECO:0007669"/>
    <property type="project" value="TreeGrafter"/>
</dbReference>
<dbReference type="Proteomes" id="UP001139150">
    <property type="component" value="Unassembled WGS sequence"/>
</dbReference>
<dbReference type="GO" id="GO:0016423">
    <property type="term" value="F:tRNA (guanine) methyltransferase activity"/>
    <property type="evidence" value="ECO:0007669"/>
    <property type="project" value="TreeGrafter"/>
</dbReference>